<keyword evidence="1" id="KW-0560">Oxidoreductase</keyword>
<dbReference type="CDD" id="cd02116">
    <property type="entry name" value="ACT"/>
    <property type="match status" value="1"/>
</dbReference>
<organism evidence="3 4">
    <name type="scientific">Candidatus Curtissbacteria bacterium RIFCSPHIGHO2_01_FULL_41_11</name>
    <dbReference type="NCBI Taxonomy" id="1797711"/>
    <lineage>
        <taxon>Bacteria</taxon>
        <taxon>Candidatus Curtissiibacteriota</taxon>
    </lineage>
</organism>
<dbReference type="Gene3D" id="3.40.50.720">
    <property type="entry name" value="NAD(P)-binding Rossmann-like Domain"/>
    <property type="match status" value="1"/>
</dbReference>
<name>A0A1F5G5P7_9BACT</name>
<dbReference type="InterPro" id="IPR036291">
    <property type="entry name" value="NAD(P)-bd_dom_sf"/>
</dbReference>
<proteinExistence type="predicted"/>
<dbReference type="GO" id="GO:0008977">
    <property type="term" value="F:prephenate dehydrogenase (NAD+) activity"/>
    <property type="evidence" value="ECO:0007669"/>
    <property type="project" value="TreeGrafter"/>
</dbReference>
<dbReference type="GO" id="GO:0070403">
    <property type="term" value="F:NAD+ binding"/>
    <property type="evidence" value="ECO:0007669"/>
    <property type="project" value="TreeGrafter"/>
</dbReference>
<dbReference type="Proteomes" id="UP000179102">
    <property type="component" value="Unassembled WGS sequence"/>
</dbReference>
<reference evidence="3 4" key="1">
    <citation type="journal article" date="2016" name="Nat. Commun.">
        <title>Thousands of microbial genomes shed light on interconnected biogeochemical processes in an aquifer system.</title>
        <authorList>
            <person name="Anantharaman K."/>
            <person name="Brown C.T."/>
            <person name="Hug L.A."/>
            <person name="Sharon I."/>
            <person name="Castelle C.J."/>
            <person name="Probst A.J."/>
            <person name="Thomas B.C."/>
            <person name="Singh A."/>
            <person name="Wilkins M.J."/>
            <person name="Karaoz U."/>
            <person name="Brodie E.L."/>
            <person name="Williams K.H."/>
            <person name="Hubbard S.S."/>
            <person name="Banfield J.F."/>
        </authorList>
    </citation>
    <scope>NUCLEOTIDE SEQUENCE [LARGE SCALE GENOMIC DNA]</scope>
</reference>
<evidence type="ECO:0000313" key="3">
    <source>
        <dbReference type="EMBL" id="OGD87181.1"/>
    </source>
</evidence>
<dbReference type="STRING" id="1797711.A2870_03465"/>
<dbReference type="InterPro" id="IPR002912">
    <property type="entry name" value="ACT_dom"/>
</dbReference>
<dbReference type="PROSITE" id="PS51671">
    <property type="entry name" value="ACT"/>
    <property type="match status" value="1"/>
</dbReference>
<sequence length="421" mass="46882">MLEVSQWVKKMKQFFEKWVLFLNKAILKANRLLKLPHSIFDNALGQAVSFLSMNERKPAVVYGHKGDMGGVTVDLFKISGYPVYGCDIKEPEGLTAIEAAQKGRILFFSVFPIGEIPKIISAIEPFLTSQHVILDNASEKEKLVPVYKTLDQRGISICSTHPMCKHDQPLHGQKVLLMGVGGNFTEAKSIAMEIYGKAGMVMIELPFNLHDAETGATQGFIHWIQRGVGMALEQTEIDPRRLMEIGSANYTLYNESLWRTLIQKEEISAMLIESFFRQESGRKLGRAFLEILGRLMEVAQTEGDLLSGQFKGSFEKLDQNGLSKRMNEETTAILAEIANLQLQSLRIVSPSDEPGTLIRVLAPIAQEGISILTIRGSSRKDGTADFHLALDEKTITPESLERAKEALIQAGLIVENIENNH</sequence>
<feature type="domain" description="ACT" evidence="2">
    <location>
        <begin position="345"/>
        <end position="421"/>
    </location>
</feature>
<comment type="caution">
    <text evidence="3">The sequence shown here is derived from an EMBL/GenBank/DDBJ whole genome shotgun (WGS) entry which is preliminary data.</text>
</comment>
<dbReference type="InterPro" id="IPR050812">
    <property type="entry name" value="Preph/Arog_dehydrog"/>
</dbReference>
<dbReference type="SUPFAM" id="SSF51735">
    <property type="entry name" value="NAD(P)-binding Rossmann-fold domains"/>
    <property type="match status" value="1"/>
</dbReference>
<dbReference type="EMBL" id="MFAZ01000018">
    <property type="protein sequence ID" value="OGD87181.1"/>
    <property type="molecule type" value="Genomic_DNA"/>
</dbReference>
<dbReference type="PANTHER" id="PTHR21363">
    <property type="entry name" value="PREPHENATE DEHYDROGENASE"/>
    <property type="match status" value="1"/>
</dbReference>
<dbReference type="AlphaFoldDB" id="A0A1F5G5P7"/>
<gene>
    <name evidence="3" type="ORF">A2870_03465</name>
</gene>
<dbReference type="GO" id="GO:0006571">
    <property type="term" value="P:tyrosine biosynthetic process"/>
    <property type="evidence" value="ECO:0007669"/>
    <property type="project" value="TreeGrafter"/>
</dbReference>
<evidence type="ECO:0000256" key="1">
    <source>
        <dbReference type="ARBA" id="ARBA00023002"/>
    </source>
</evidence>
<dbReference type="PANTHER" id="PTHR21363:SF0">
    <property type="entry name" value="PREPHENATE DEHYDROGENASE [NADP(+)]"/>
    <property type="match status" value="1"/>
</dbReference>
<evidence type="ECO:0000313" key="4">
    <source>
        <dbReference type="Proteomes" id="UP000179102"/>
    </source>
</evidence>
<evidence type="ECO:0000259" key="2">
    <source>
        <dbReference type="PROSITE" id="PS51671"/>
    </source>
</evidence>
<accession>A0A1F5G5P7</accession>
<protein>
    <recommendedName>
        <fullName evidence="2">ACT domain-containing protein</fullName>
    </recommendedName>
</protein>